<dbReference type="EMBL" id="JACGCI010000139">
    <property type="protein sequence ID" value="KAF6743655.1"/>
    <property type="molecule type" value="Genomic_DNA"/>
</dbReference>
<protein>
    <submittedName>
        <fullName evidence="1">Uncharacterized protein</fullName>
    </submittedName>
</protein>
<evidence type="ECO:0000313" key="2">
    <source>
        <dbReference type="Proteomes" id="UP000521943"/>
    </source>
</evidence>
<dbReference type="OrthoDB" id="10263741at2759"/>
<reference evidence="1 2" key="1">
    <citation type="submission" date="2020-07" db="EMBL/GenBank/DDBJ databases">
        <title>Comparative genomics of pyrophilous fungi reveals a link between fire events and developmental genes.</title>
        <authorList>
            <consortium name="DOE Joint Genome Institute"/>
            <person name="Steindorff A.S."/>
            <person name="Carver A."/>
            <person name="Calhoun S."/>
            <person name="Stillman K."/>
            <person name="Liu H."/>
            <person name="Lipzen A."/>
            <person name="Pangilinan J."/>
            <person name="Labutti K."/>
            <person name="Bruns T.D."/>
            <person name="Grigoriev I.V."/>
        </authorList>
    </citation>
    <scope>NUCLEOTIDE SEQUENCE [LARGE SCALE GENOMIC DNA]</scope>
    <source>
        <strain evidence="1 2">CBS 144469</strain>
    </source>
</reference>
<evidence type="ECO:0000313" key="1">
    <source>
        <dbReference type="EMBL" id="KAF6743655.1"/>
    </source>
</evidence>
<name>A0A8H6HAV1_9AGAR</name>
<accession>A0A8H6HAV1</accession>
<dbReference type="Proteomes" id="UP000521943">
    <property type="component" value="Unassembled WGS sequence"/>
</dbReference>
<comment type="caution">
    <text evidence="1">The sequence shown here is derived from an EMBL/GenBank/DDBJ whole genome shotgun (WGS) entry which is preliminary data.</text>
</comment>
<sequence>MFSSRTPHLRPTSCWNPSESWIGQWHGRGWKCRMLYHVHHRCALMIRLTEIATHRGSFQTTRALRVFLSHTVSGQVWQSGGEPSSTNFETGEGIPGGWQLHIEGRLLELCPRSQDTGYARRGTSSVRPCDRLTFRRAASR</sequence>
<keyword evidence="2" id="KW-1185">Reference proteome</keyword>
<dbReference type="AlphaFoldDB" id="A0A8H6HAV1"/>
<organism evidence="1 2">
    <name type="scientific">Ephemerocybe angulata</name>
    <dbReference type="NCBI Taxonomy" id="980116"/>
    <lineage>
        <taxon>Eukaryota</taxon>
        <taxon>Fungi</taxon>
        <taxon>Dikarya</taxon>
        <taxon>Basidiomycota</taxon>
        <taxon>Agaricomycotina</taxon>
        <taxon>Agaricomycetes</taxon>
        <taxon>Agaricomycetidae</taxon>
        <taxon>Agaricales</taxon>
        <taxon>Agaricineae</taxon>
        <taxon>Psathyrellaceae</taxon>
        <taxon>Ephemerocybe</taxon>
    </lineage>
</organism>
<proteinExistence type="predicted"/>
<gene>
    <name evidence="1" type="ORF">DFP72DRAFT_114522</name>
</gene>